<evidence type="ECO:0000256" key="1">
    <source>
        <dbReference type="SAM" id="MobiDB-lite"/>
    </source>
</evidence>
<feature type="region of interest" description="Disordered" evidence="1">
    <location>
        <begin position="587"/>
        <end position="606"/>
    </location>
</feature>
<feature type="region of interest" description="Disordered" evidence="1">
    <location>
        <begin position="366"/>
        <end position="426"/>
    </location>
</feature>
<feature type="compositionally biased region" description="Polar residues" evidence="1">
    <location>
        <begin position="407"/>
        <end position="425"/>
    </location>
</feature>
<name>A0A9P0F498_BEMTA</name>
<keyword evidence="3" id="KW-1185">Reference proteome</keyword>
<evidence type="ECO:0000313" key="2">
    <source>
        <dbReference type="EMBL" id="CAH0391353.1"/>
    </source>
</evidence>
<accession>A0A9P0F498</accession>
<evidence type="ECO:0000313" key="3">
    <source>
        <dbReference type="Proteomes" id="UP001152759"/>
    </source>
</evidence>
<feature type="compositionally biased region" description="Polar residues" evidence="1">
    <location>
        <begin position="382"/>
        <end position="399"/>
    </location>
</feature>
<sequence length="730" mass="82701">MANRTCAGAVPRPWDILLEGMETRDNGRKMTQDWNQTFQPGLWGQSSAQMDPRGHRAFQEIPGQNREIQEMFKAQLEVTRTLSQSIMEWNQLIAGSNVPRSAEGPIISIKAPPFKRRFKGESDYEIRDFLKDFETHYRKCSDQEKRDQLRSHLGKRAVQYYDNEEIAFQNCESFEETKQKLIEYFDDDEDALQKFSTRTQRSDEDPLDFVQAKRKLANLAKVNSTEAQLVRSIVMGLAPEYLAQVINNRDSTIKELIDSVKNAKLAVAAASKGRNSILAVNHYTGQESSLESRVKATENTLATLVAAVDSNRAETERNSRALNAMRQDLARGVDALVAAEKRLREAMCGNAPCQGQQQMAGMPFKKRKWTRGQENDAPETANPGNQQCRWNGNANQAVSRAQPANPHLSQQSSIQENHDPSISTIKSRDNFVTKIYPRSNFPVKDEGHKSFAETNEKILDKSAYDSPDSDTVDQEPIYIRSVNFMQDKNFEQEVYSNDKFSSKFKEVTEQAHSLSDFNDSNVGSNASLSSVSDSCEEIGASKGIVEPVTERGDPDAFKSCKSEEESAPCEIQEEDPHNIHIFPKEFVSSTEENRKNDQFDQQESGKEASKFVNEVEMLTVTSDGLELAYGLRVSGKQGEVSNFQSTDTAGRAVYKFERVSKKKRGYSTANYTDDAKSEFKKKICLKNNGYFNGHNSDHDFSWRSPKNWRFRRKFDPGGIVSIQDFRYQDV</sequence>
<organism evidence="2 3">
    <name type="scientific">Bemisia tabaci</name>
    <name type="common">Sweetpotato whitefly</name>
    <name type="synonym">Aleurodes tabaci</name>
    <dbReference type="NCBI Taxonomy" id="7038"/>
    <lineage>
        <taxon>Eukaryota</taxon>
        <taxon>Metazoa</taxon>
        <taxon>Ecdysozoa</taxon>
        <taxon>Arthropoda</taxon>
        <taxon>Hexapoda</taxon>
        <taxon>Insecta</taxon>
        <taxon>Pterygota</taxon>
        <taxon>Neoptera</taxon>
        <taxon>Paraneoptera</taxon>
        <taxon>Hemiptera</taxon>
        <taxon>Sternorrhyncha</taxon>
        <taxon>Aleyrodoidea</taxon>
        <taxon>Aleyrodidae</taxon>
        <taxon>Aleyrodinae</taxon>
        <taxon>Bemisia</taxon>
    </lineage>
</organism>
<dbReference type="Proteomes" id="UP001152759">
    <property type="component" value="Chromosome 6"/>
</dbReference>
<gene>
    <name evidence="2" type="ORF">BEMITA_LOCUS9982</name>
</gene>
<protein>
    <recommendedName>
        <fullName evidence="4">Retrotransposon gag domain-containing protein</fullName>
    </recommendedName>
</protein>
<proteinExistence type="predicted"/>
<reference evidence="2" key="1">
    <citation type="submission" date="2021-12" db="EMBL/GenBank/DDBJ databases">
        <authorList>
            <person name="King R."/>
        </authorList>
    </citation>
    <scope>NUCLEOTIDE SEQUENCE</scope>
</reference>
<dbReference type="EMBL" id="OU963867">
    <property type="protein sequence ID" value="CAH0391353.1"/>
    <property type="molecule type" value="Genomic_DNA"/>
</dbReference>
<feature type="compositionally biased region" description="Basic and acidic residues" evidence="1">
    <location>
        <begin position="591"/>
        <end position="606"/>
    </location>
</feature>
<dbReference type="AlphaFoldDB" id="A0A9P0F498"/>
<evidence type="ECO:0008006" key="4">
    <source>
        <dbReference type="Google" id="ProtNLM"/>
    </source>
</evidence>